<dbReference type="OrthoDB" id="5329991at2"/>
<feature type="compositionally biased region" description="Acidic residues" evidence="1">
    <location>
        <begin position="314"/>
        <end position="323"/>
    </location>
</feature>
<comment type="caution">
    <text evidence="2">The sequence shown here is derived from an EMBL/GenBank/DDBJ whole genome shotgun (WGS) entry which is preliminary data.</text>
</comment>
<dbReference type="STRING" id="1357400.HMPREF2086_00839"/>
<dbReference type="HOGENOM" id="CLU_035715_2_0_7"/>
<protein>
    <submittedName>
        <fullName evidence="2">Uncharacterized protein</fullName>
    </submittedName>
</protein>
<evidence type="ECO:0000313" key="3">
    <source>
        <dbReference type="Proteomes" id="UP000018731"/>
    </source>
</evidence>
<dbReference type="Proteomes" id="UP000018731">
    <property type="component" value="Unassembled WGS sequence"/>
</dbReference>
<sequence>MSKRIGFWQSDFFEIKRARFWDFWQTRFLQTRFYQAGFLLVVYIALFSGCATDIKSLEKFAHTYYYQDAKQASEFALKKSDDKDLLWLTQAGVSAFSASDDSTLDLLEKSENLFSKYEGEGLLATGGAQVGATMVNDNAMAYKGNIYEGVFLNYYKALAQMEAGEENATRVELNRANDRQRRAKDYYAKQINEAMNEENERYAKSSARGVVDRDSSQRQASRQLESKYSNLRQFRAFDGFINPAVSYVSGLYFALIGDSKGIDYLKESYGITKLETIANDLDYLTSPHFRANTKSSRDFIASLRHSGDKKSSDNNDENTDEDNAQNQMLQNQIFADELEKLESSEFYTWIVLEEGRQPYKSEFKISLPIVTTDGIYHFGVALPQLEEGISFASHYTLESAPNSLRKESSEFYELADTDKIIATEFEKRLNAIIARAFVSSSLKVATQLGLSTGLGQVNSGLGLLGSIFGSAYSALSTNADLRITSVLPKRILLAKVKNIPPNPTQNQLNTKASQKQESKEQAKKVAKGDFDYTIYADKSKISSINFALESCYEVSKESAQKSQESKKIKKRKKGSKTLSLCPYTHNIIYLRHTKAKTYHKILFSR</sequence>
<dbReference type="PATRIC" id="fig|1357400.3.peg.1157"/>
<keyword evidence="3" id="KW-1185">Reference proteome</keyword>
<name>V8CAI0_9HELI</name>
<dbReference type="EMBL" id="AZJI01000004">
    <property type="protein sequence ID" value="ETD24092.1"/>
    <property type="molecule type" value="Genomic_DNA"/>
</dbReference>
<dbReference type="AlphaFoldDB" id="V8CAI0"/>
<reference evidence="2 3" key="1">
    <citation type="journal article" date="2014" name="Genome Announc.">
        <title>Draft genome sequences of six enterohepatic helicobacter species isolated from humans and one from rhesus macaques.</title>
        <authorList>
            <person name="Shen Z."/>
            <person name="Sheh A."/>
            <person name="Young S.K."/>
            <person name="Abouelliel A."/>
            <person name="Ward D.V."/>
            <person name="Earl A.M."/>
            <person name="Fox J.G."/>
        </authorList>
    </citation>
    <scope>NUCLEOTIDE SEQUENCE [LARGE SCALE GENOMIC DNA]</scope>
    <source>
        <strain evidence="2 3">MIT 99-5501</strain>
    </source>
</reference>
<dbReference type="eggNOG" id="COG3014">
    <property type="taxonomic scope" value="Bacteria"/>
</dbReference>
<gene>
    <name evidence="2" type="ORF">HMPREF2086_00839</name>
</gene>
<feature type="region of interest" description="Disordered" evidence="1">
    <location>
        <begin position="198"/>
        <end position="224"/>
    </location>
</feature>
<organism evidence="2 3">
    <name type="scientific">Helicobacter macacae MIT 99-5501</name>
    <dbReference type="NCBI Taxonomy" id="1357400"/>
    <lineage>
        <taxon>Bacteria</taxon>
        <taxon>Pseudomonadati</taxon>
        <taxon>Campylobacterota</taxon>
        <taxon>Epsilonproteobacteria</taxon>
        <taxon>Campylobacterales</taxon>
        <taxon>Helicobacteraceae</taxon>
        <taxon>Helicobacter</taxon>
    </lineage>
</organism>
<evidence type="ECO:0000313" key="2">
    <source>
        <dbReference type="EMBL" id="ETD24092.1"/>
    </source>
</evidence>
<dbReference type="RefSeq" id="WP_023927563.1">
    <property type="nucleotide sequence ID" value="NZ_KI669454.1"/>
</dbReference>
<feature type="region of interest" description="Disordered" evidence="1">
    <location>
        <begin position="304"/>
        <end position="323"/>
    </location>
</feature>
<evidence type="ECO:0000256" key="1">
    <source>
        <dbReference type="SAM" id="MobiDB-lite"/>
    </source>
</evidence>
<proteinExistence type="predicted"/>
<accession>V8CAI0</accession>